<dbReference type="InterPro" id="IPR050895">
    <property type="entry name" value="XK-related_scramblase"/>
</dbReference>
<comment type="caution">
    <text evidence="9">The sequence shown here is derived from an EMBL/GenBank/DDBJ whole genome shotgun (WGS) entry which is preliminary data.</text>
</comment>
<evidence type="ECO:0000256" key="6">
    <source>
        <dbReference type="ARBA" id="ARBA00023136"/>
    </source>
</evidence>
<reference evidence="9" key="2">
    <citation type="submission" date="2017-10" db="EMBL/GenBank/DDBJ databases">
        <title>Ladona fulva Genome sequencing and assembly.</title>
        <authorList>
            <person name="Murali S."/>
            <person name="Richards S."/>
            <person name="Bandaranaike D."/>
            <person name="Bellair M."/>
            <person name="Blankenburg K."/>
            <person name="Chao H."/>
            <person name="Dinh H."/>
            <person name="Doddapaneni H."/>
            <person name="Dugan-Rocha S."/>
            <person name="Elkadiri S."/>
            <person name="Gnanaolivu R."/>
            <person name="Hernandez B."/>
            <person name="Skinner E."/>
            <person name="Javaid M."/>
            <person name="Lee S."/>
            <person name="Li M."/>
            <person name="Ming W."/>
            <person name="Munidasa M."/>
            <person name="Muniz J."/>
            <person name="Nguyen L."/>
            <person name="Hughes D."/>
            <person name="Osuji N."/>
            <person name="Pu L.-L."/>
            <person name="Puazo M."/>
            <person name="Qu C."/>
            <person name="Quiroz J."/>
            <person name="Raj R."/>
            <person name="Weissenberger G."/>
            <person name="Xin Y."/>
            <person name="Zou X."/>
            <person name="Han Y."/>
            <person name="Worley K."/>
            <person name="Muzny D."/>
            <person name="Gibbs R."/>
        </authorList>
    </citation>
    <scope>NUCLEOTIDE SEQUENCE</scope>
    <source>
        <strain evidence="9">Sampled in the wild</strain>
    </source>
</reference>
<evidence type="ECO:0000256" key="4">
    <source>
        <dbReference type="ARBA" id="ARBA00022692"/>
    </source>
</evidence>
<accession>A0A8K0KFK0</accession>
<dbReference type="Proteomes" id="UP000792457">
    <property type="component" value="Unassembled WGS sequence"/>
</dbReference>
<feature type="compositionally biased region" description="Basic and acidic residues" evidence="8">
    <location>
        <begin position="1"/>
        <end position="15"/>
    </location>
</feature>
<evidence type="ECO:0000256" key="3">
    <source>
        <dbReference type="ARBA" id="ARBA00022475"/>
    </source>
</evidence>
<feature type="non-terminal residue" evidence="9">
    <location>
        <position position="458"/>
    </location>
</feature>
<keyword evidence="6 7" id="KW-0472">Membrane</keyword>
<feature type="transmembrane region" description="Helical" evidence="7">
    <location>
        <begin position="318"/>
        <end position="336"/>
    </location>
</feature>
<evidence type="ECO:0000313" key="10">
    <source>
        <dbReference type="Proteomes" id="UP000792457"/>
    </source>
</evidence>
<dbReference type="GO" id="GO:0043652">
    <property type="term" value="P:engulfment of apoptotic cell"/>
    <property type="evidence" value="ECO:0007669"/>
    <property type="project" value="TreeGrafter"/>
</dbReference>
<keyword evidence="3" id="KW-1003">Cell membrane</keyword>
<feature type="transmembrane region" description="Helical" evidence="7">
    <location>
        <begin position="175"/>
        <end position="202"/>
    </location>
</feature>
<gene>
    <name evidence="9" type="ORF">J437_LFUL013774</name>
</gene>
<evidence type="ECO:0000256" key="7">
    <source>
        <dbReference type="RuleBase" id="RU910716"/>
    </source>
</evidence>
<dbReference type="GO" id="GO:0005886">
    <property type="term" value="C:plasma membrane"/>
    <property type="evidence" value="ECO:0007669"/>
    <property type="project" value="UniProtKB-SubCell"/>
</dbReference>
<keyword evidence="4 7" id="KW-0812">Transmembrane</keyword>
<organism evidence="9 10">
    <name type="scientific">Ladona fulva</name>
    <name type="common">Scarce chaser dragonfly</name>
    <name type="synonym">Libellula fulva</name>
    <dbReference type="NCBI Taxonomy" id="123851"/>
    <lineage>
        <taxon>Eukaryota</taxon>
        <taxon>Metazoa</taxon>
        <taxon>Ecdysozoa</taxon>
        <taxon>Arthropoda</taxon>
        <taxon>Hexapoda</taxon>
        <taxon>Insecta</taxon>
        <taxon>Pterygota</taxon>
        <taxon>Palaeoptera</taxon>
        <taxon>Odonata</taxon>
        <taxon>Epiprocta</taxon>
        <taxon>Anisoptera</taxon>
        <taxon>Libelluloidea</taxon>
        <taxon>Libellulidae</taxon>
        <taxon>Ladona</taxon>
    </lineage>
</organism>
<dbReference type="InterPro" id="IPR018629">
    <property type="entry name" value="XK-rel"/>
</dbReference>
<name>A0A8K0KFK0_LADFU</name>
<reference evidence="9" key="1">
    <citation type="submission" date="2013-04" db="EMBL/GenBank/DDBJ databases">
        <authorList>
            <person name="Qu J."/>
            <person name="Murali S.C."/>
            <person name="Bandaranaike D."/>
            <person name="Bellair M."/>
            <person name="Blankenburg K."/>
            <person name="Chao H."/>
            <person name="Dinh H."/>
            <person name="Doddapaneni H."/>
            <person name="Downs B."/>
            <person name="Dugan-Rocha S."/>
            <person name="Elkadiri S."/>
            <person name="Gnanaolivu R.D."/>
            <person name="Hernandez B."/>
            <person name="Javaid M."/>
            <person name="Jayaseelan J.C."/>
            <person name="Lee S."/>
            <person name="Li M."/>
            <person name="Ming W."/>
            <person name="Munidasa M."/>
            <person name="Muniz J."/>
            <person name="Nguyen L."/>
            <person name="Ongeri F."/>
            <person name="Osuji N."/>
            <person name="Pu L.-L."/>
            <person name="Puazo M."/>
            <person name="Qu C."/>
            <person name="Quiroz J."/>
            <person name="Raj R."/>
            <person name="Weissenberger G."/>
            <person name="Xin Y."/>
            <person name="Zou X."/>
            <person name="Han Y."/>
            <person name="Richards S."/>
            <person name="Worley K."/>
            <person name="Muzny D."/>
            <person name="Gibbs R."/>
        </authorList>
    </citation>
    <scope>NUCLEOTIDE SEQUENCE</scope>
    <source>
        <strain evidence="9">Sampled in the wild</strain>
    </source>
</reference>
<evidence type="ECO:0000256" key="5">
    <source>
        <dbReference type="ARBA" id="ARBA00022989"/>
    </source>
</evidence>
<dbReference type="GO" id="GO:1902742">
    <property type="term" value="P:apoptotic process involved in development"/>
    <property type="evidence" value="ECO:0007669"/>
    <property type="project" value="TreeGrafter"/>
</dbReference>
<evidence type="ECO:0000313" key="9">
    <source>
        <dbReference type="EMBL" id="KAG8233562.1"/>
    </source>
</evidence>
<dbReference type="Pfam" id="PF09815">
    <property type="entry name" value="XK-related"/>
    <property type="match status" value="1"/>
</dbReference>
<keyword evidence="10" id="KW-1185">Reference proteome</keyword>
<sequence length="458" mass="53528">MTLEVGKDGSGKEEETVAAENNEARNTESAITIEGENGILKEPEDYAGDFALEIPEVSAIIDLTEQQPWWSRKRWSSSCLPFLFFESEKEEFQKMKRTGDFGKLRSREDISDTDADRHLDMALRNVRAMDDDRGGRLCGATREYLYMLIASLALYTLDIWTDALMAIDHLFRQRIAYGIFTISFMVAPAIVSILQGIFWSFYYEEKINWRTLILNRDRIFKRLVESIEYASKSRKDYSTIAYNYELFDKQRRVEKYKESNLDDWNSGIKMLCKELSAKKELETIRPRCNASLLQSAPQALLQLIYCFINYPENGYERILIALCVSSSIVNLAWAIHKTHFELHYQEGWANDMESKGYMEFYGILFTKCIRILCLSKAIIIMKNLFSVVWLGYFILLFVTLCYFTTRARIYQHIFNDSSFIPWPLYRMFTLNVEVGLWKLDSIDHFLYFAETLVLVISI</sequence>
<dbReference type="EMBL" id="KZ308727">
    <property type="protein sequence ID" value="KAG8233562.1"/>
    <property type="molecule type" value="Genomic_DNA"/>
</dbReference>
<evidence type="ECO:0000256" key="2">
    <source>
        <dbReference type="ARBA" id="ARBA00008789"/>
    </source>
</evidence>
<protein>
    <recommendedName>
        <fullName evidence="7">XK-related protein</fullName>
    </recommendedName>
</protein>
<evidence type="ECO:0000256" key="8">
    <source>
        <dbReference type="SAM" id="MobiDB-lite"/>
    </source>
</evidence>
<comment type="subcellular location">
    <subcellularLocation>
        <location evidence="1">Cell membrane</location>
        <topology evidence="1">Multi-pass membrane protein</topology>
    </subcellularLocation>
    <subcellularLocation>
        <location evidence="7">Membrane</location>
        <topology evidence="7">Multi-pass membrane protein</topology>
    </subcellularLocation>
</comment>
<comment type="similarity">
    <text evidence="2 7">Belongs to the XK family.</text>
</comment>
<dbReference type="PANTHER" id="PTHR16024:SF6">
    <property type="entry name" value="XK-RELATED PROTEIN"/>
    <property type="match status" value="1"/>
</dbReference>
<dbReference type="GO" id="GO:0070782">
    <property type="term" value="P:phosphatidylserine exposure on apoptotic cell surface"/>
    <property type="evidence" value="ECO:0007669"/>
    <property type="project" value="TreeGrafter"/>
</dbReference>
<feature type="transmembrane region" description="Helical" evidence="7">
    <location>
        <begin position="387"/>
        <end position="405"/>
    </location>
</feature>
<feature type="region of interest" description="Disordered" evidence="8">
    <location>
        <begin position="1"/>
        <end position="28"/>
    </location>
</feature>
<feature type="transmembrane region" description="Helical" evidence="7">
    <location>
        <begin position="144"/>
        <end position="163"/>
    </location>
</feature>
<dbReference type="AlphaFoldDB" id="A0A8K0KFK0"/>
<dbReference type="PANTHER" id="PTHR16024">
    <property type="entry name" value="XK-RELATED PROTEIN"/>
    <property type="match status" value="1"/>
</dbReference>
<evidence type="ECO:0000256" key="1">
    <source>
        <dbReference type="ARBA" id="ARBA00004651"/>
    </source>
</evidence>
<proteinExistence type="inferred from homology"/>
<keyword evidence="5 7" id="KW-1133">Transmembrane helix</keyword>